<dbReference type="Proteomes" id="UP000305131">
    <property type="component" value="Unassembled WGS sequence"/>
</dbReference>
<name>A0A6C1KAX5_XANAU</name>
<dbReference type="EMBL" id="VAUP01000038">
    <property type="protein sequence ID" value="TLX41300.1"/>
    <property type="molecule type" value="Genomic_DNA"/>
</dbReference>
<evidence type="ECO:0000313" key="2">
    <source>
        <dbReference type="Proteomes" id="UP000305131"/>
    </source>
</evidence>
<gene>
    <name evidence="1" type="ORF">FBQ73_20490</name>
</gene>
<protein>
    <submittedName>
        <fullName evidence="1">Uncharacterized protein</fullName>
    </submittedName>
</protein>
<comment type="caution">
    <text evidence="1">The sequence shown here is derived from an EMBL/GenBank/DDBJ whole genome shotgun (WGS) entry which is preliminary data.</text>
</comment>
<dbReference type="OrthoDB" id="8439272at2"/>
<accession>A0A6C1KAX5</accession>
<reference evidence="1 2" key="1">
    <citation type="submission" date="2019-05" db="EMBL/GenBank/DDBJ databases">
        <authorList>
            <person name="Zhou X."/>
        </authorList>
    </citation>
    <scope>NUCLEOTIDE SEQUENCE [LARGE SCALE GENOMIC DNA]</scope>
    <source>
        <strain evidence="1 2">DSM 432</strain>
    </source>
</reference>
<dbReference type="AlphaFoldDB" id="A0A6C1KAX5"/>
<dbReference type="RefSeq" id="WP_138401340.1">
    <property type="nucleotide sequence ID" value="NZ_JBAFVI010000003.1"/>
</dbReference>
<organism evidence="1 2">
    <name type="scientific">Xanthobacter autotrophicus</name>
    <dbReference type="NCBI Taxonomy" id="280"/>
    <lineage>
        <taxon>Bacteria</taxon>
        <taxon>Pseudomonadati</taxon>
        <taxon>Pseudomonadota</taxon>
        <taxon>Alphaproteobacteria</taxon>
        <taxon>Hyphomicrobiales</taxon>
        <taxon>Xanthobacteraceae</taxon>
        <taxon>Xanthobacter</taxon>
    </lineage>
</organism>
<evidence type="ECO:0000313" key="1">
    <source>
        <dbReference type="EMBL" id="TLX41300.1"/>
    </source>
</evidence>
<proteinExistence type="predicted"/>
<dbReference type="GeneID" id="95775838"/>
<sequence length="363" mass="39066">MTSPAPEVRCDPTPEPALHDFAALDAAYVSPTYLRTPLREFLLTTDRGLYWLRTPAGIGKTLFVRGIIARRPGRDPAVLEGIDSTISSDIRAIGIHLHGPMTPHALVAALKEAVTAEFGVAPVEASGVEPTQADVLALLGAARDQLTTAGAKRLLVAIDGLEQIGDESALAVLPSAAALPPGVVLLLTSRPPENWPQGLFEKAAAQVGGGVARDIGYEDTVYTDTLRGYFKNQIRPLMRSRAIAHLTHLLETKAAFERGGRDNRLTNDPVLRDALKDDWKKLTNKHPRYSGIQLPVVPLAELLDQFDQLWLDLIDRSDRRFDHLAAIIRALADGSLQVEEVAGLPKGAGLGTHLGTLSARPAA</sequence>